<proteinExistence type="predicted"/>
<dbReference type="SUPFAM" id="SSF142906">
    <property type="entry name" value="YjbR-like"/>
    <property type="match status" value="1"/>
</dbReference>
<sequence length="125" mass="13598">MDGAEVQRLAAQYAEGLPGTVLEHPFGPEWDVHKVRGKVFMLVTEVTGEPMVILKSAPDDAVALRAQYAEITPGYHMNKKHWITLHGGVLDEGLVEELVTDSYRLVVDGLPRAQRPVDPGAGGGR</sequence>
<dbReference type="EMBL" id="JPPY01000191">
    <property type="protein sequence ID" value="KND28205.1"/>
    <property type="molecule type" value="Genomic_DNA"/>
</dbReference>
<dbReference type="AlphaFoldDB" id="A0A0L0JRZ9"/>
<dbReference type="Gene3D" id="3.90.1150.30">
    <property type="match status" value="1"/>
</dbReference>
<dbReference type="InterPro" id="IPR058532">
    <property type="entry name" value="YjbR/MT2646/Rv2570-like"/>
</dbReference>
<evidence type="ECO:0008006" key="3">
    <source>
        <dbReference type="Google" id="ProtNLM"/>
    </source>
</evidence>
<evidence type="ECO:0000313" key="2">
    <source>
        <dbReference type="Proteomes" id="UP000037151"/>
    </source>
</evidence>
<dbReference type="InterPro" id="IPR007351">
    <property type="entry name" value="YjbR"/>
</dbReference>
<accession>A0A0L0JRZ9</accession>
<reference evidence="2" key="1">
    <citation type="submission" date="2014-07" db="EMBL/GenBank/DDBJ databases">
        <title>Genome sequencing of plant-pathogenic Streptomyces species.</title>
        <authorList>
            <person name="Harrison J."/>
            <person name="Sapp M."/>
            <person name="Thwaites R."/>
            <person name="Studholme D.J."/>
        </authorList>
    </citation>
    <scope>NUCLEOTIDE SEQUENCE [LARGE SCALE GENOMIC DNA]</scope>
    <source>
        <strain evidence="2">NCPPB 4445</strain>
    </source>
</reference>
<dbReference type="PATRIC" id="fig|42234.21.peg.6980"/>
<name>A0A0L0JRZ9_9ACTN</name>
<dbReference type="RefSeq" id="WP_050374002.1">
    <property type="nucleotide sequence ID" value="NZ_KQ257831.1"/>
</dbReference>
<dbReference type="Proteomes" id="UP000037151">
    <property type="component" value="Unassembled WGS sequence"/>
</dbReference>
<dbReference type="Pfam" id="PF04237">
    <property type="entry name" value="YjbR"/>
    <property type="match status" value="1"/>
</dbReference>
<dbReference type="PANTHER" id="PTHR35145">
    <property type="entry name" value="CYTOPLASMIC PROTEIN-RELATED"/>
    <property type="match status" value="1"/>
</dbReference>
<dbReference type="OrthoDB" id="3194910at2"/>
<organism evidence="1 2">
    <name type="scientific">Streptomyces acidiscabies</name>
    <dbReference type="NCBI Taxonomy" id="42234"/>
    <lineage>
        <taxon>Bacteria</taxon>
        <taxon>Bacillati</taxon>
        <taxon>Actinomycetota</taxon>
        <taxon>Actinomycetes</taxon>
        <taxon>Kitasatosporales</taxon>
        <taxon>Streptomycetaceae</taxon>
        <taxon>Streptomyces</taxon>
    </lineage>
</organism>
<dbReference type="InterPro" id="IPR038056">
    <property type="entry name" value="YjbR-like_sf"/>
</dbReference>
<gene>
    <name evidence="1" type="ORF">IQ63_33875</name>
</gene>
<evidence type="ECO:0000313" key="1">
    <source>
        <dbReference type="EMBL" id="KND28205.1"/>
    </source>
</evidence>
<dbReference type="PANTHER" id="PTHR35145:SF1">
    <property type="entry name" value="CYTOPLASMIC PROTEIN"/>
    <property type="match status" value="1"/>
</dbReference>
<protein>
    <recommendedName>
        <fullName evidence="3">Cytoplasmic protein</fullName>
    </recommendedName>
</protein>
<comment type="caution">
    <text evidence="1">The sequence shown here is derived from an EMBL/GenBank/DDBJ whole genome shotgun (WGS) entry which is preliminary data.</text>
</comment>